<dbReference type="InterPro" id="IPR011042">
    <property type="entry name" value="6-blade_b-propeller_TolB-like"/>
</dbReference>
<feature type="domain" description="SMP-30/Gluconolactonase/LRE-like region" evidence="2">
    <location>
        <begin position="15"/>
        <end position="255"/>
    </location>
</feature>
<evidence type="ECO:0000259" key="2">
    <source>
        <dbReference type="Pfam" id="PF08450"/>
    </source>
</evidence>
<dbReference type="InterPro" id="IPR005511">
    <property type="entry name" value="SMP-30"/>
</dbReference>
<dbReference type="SUPFAM" id="SSF63829">
    <property type="entry name" value="Calcium-dependent phosphotriesterase"/>
    <property type="match status" value="1"/>
</dbReference>
<dbReference type="PRINTS" id="PR01790">
    <property type="entry name" value="SMP30FAMILY"/>
</dbReference>
<dbReference type="EMBL" id="JAUQSZ010000001">
    <property type="protein sequence ID" value="MDO7840762.1"/>
    <property type="molecule type" value="Genomic_DNA"/>
</dbReference>
<gene>
    <name evidence="3" type="ORF">Q5H94_00345</name>
</gene>
<accession>A0ABT8ZT69</accession>
<organism evidence="3 4">
    <name type="scientific">Sphingomonas immobilis</name>
    <dbReference type="NCBI Taxonomy" id="3063997"/>
    <lineage>
        <taxon>Bacteria</taxon>
        <taxon>Pseudomonadati</taxon>
        <taxon>Pseudomonadota</taxon>
        <taxon>Alphaproteobacteria</taxon>
        <taxon>Sphingomonadales</taxon>
        <taxon>Sphingomonadaceae</taxon>
        <taxon>Sphingomonas</taxon>
    </lineage>
</organism>
<dbReference type="Gene3D" id="2.120.10.30">
    <property type="entry name" value="TolB, C-terminal domain"/>
    <property type="match status" value="1"/>
</dbReference>
<keyword evidence="4" id="KW-1185">Reference proteome</keyword>
<reference evidence="3" key="1">
    <citation type="submission" date="2023-07" db="EMBL/GenBank/DDBJ databases">
        <authorList>
            <person name="Kim M.K."/>
        </authorList>
    </citation>
    <scope>NUCLEOTIDE SEQUENCE</scope>
    <source>
        <strain evidence="3">CA1-15</strain>
    </source>
</reference>
<dbReference type="EC" id="3.1.1.99" evidence="3"/>
<dbReference type="InterPro" id="IPR013658">
    <property type="entry name" value="SGL"/>
</dbReference>
<evidence type="ECO:0000313" key="3">
    <source>
        <dbReference type="EMBL" id="MDO7840762.1"/>
    </source>
</evidence>
<keyword evidence="3" id="KW-0378">Hydrolase</keyword>
<comment type="caution">
    <text evidence="3">The sequence shown here is derived from an EMBL/GenBank/DDBJ whole genome shotgun (WGS) entry which is preliminary data.</text>
</comment>
<evidence type="ECO:0000313" key="4">
    <source>
        <dbReference type="Proteomes" id="UP001176468"/>
    </source>
</evidence>
<sequence>MTPPRAIPRERRDVLGEGLLWSARENAVYWTDILGRRVNRLRLADGRVDSWEVPGTIGWVIERADAPGFVAGLDRRVVALTLDPLTIETIADPDRDGNRMNDAKADAAGRIWFGTMALDGARPSGAFYRLDRDGGVARVDAGYRIANGPAIAEDGRTVFHTDSGERIVYRFAVAADGSLGAREVFIRFEDGWGDPDGMTLDAEGGLWIACWGAGCVTRFTPEGARDRSIALPASQISNCIFAGEALDRMFVTSASDGVDEPEAGALFEIDPGCTGTPTHLSRMRRAG</sequence>
<dbReference type="PANTHER" id="PTHR10907">
    <property type="entry name" value="REGUCALCIN"/>
    <property type="match status" value="1"/>
</dbReference>
<dbReference type="Proteomes" id="UP001176468">
    <property type="component" value="Unassembled WGS sequence"/>
</dbReference>
<name>A0ABT8ZT69_9SPHN</name>
<dbReference type="GO" id="GO:0016787">
    <property type="term" value="F:hydrolase activity"/>
    <property type="evidence" value="ECO:0007669"/>
    <property type="project" value="UniProtKB-KW"/>
</dbReference>
<dbReference type="PANTHER" id="PTHR10907:SF47">
    <property type="entry name" value="REGUCALCIN"/>
    <property type="match status" value="1"/>
</dbReference>
<comment type="similarity">
    <text evidence="1">Belongs to the SMP-30/CGR1 family.</text>
</comment>
<dbReference type="RefSeq" id="WP_304558975.1">
    <property type="nucleotide sequence ID" value="NZ_JAUQSZ010000001.1"/>
</dbReference>
<protein>
    <submittedName>
        <fullName evidence="3">SMP-30/gluconolactonase/LRE family protein</fullName>
        <ecNumber evidence="3">3.1.1.99</ecNumber>
    </submittedName>
</protein>
<proteinExistence type="inferred from homology"/>
<dbReference type="Pfam" id="PF08450">
    <property type="entry name" value="SGL"/>
    <property type="match status" value="1"/>
</dbReference>
<evidence type="ECO:0000256" key="1">
    <source>
        <dbReference type="ARBA" id="ARBA00008853"/>
    </source>
</evidence>